<evidence type="ECO:0000256" key="3">
    <source>
        <dbReference type="ARBA" id="ARBA00007972"/>
    </source>
</evidence>
<comment type="caution">
    <text evidence="15">The sequence shown here is derived from an EMBL/GenBank/DDBJ whole genome shotgun (WGS) entry which is preliminary data.</text>
</comment>
<evidence type="ECO:0000256" key="6">
    <source>
        <dbReference type="ARBA" id="ARBA00022723"/>
    </source>
</evidence>
<dbReference type="CDD" id="cd00923">
    <property type="entry name" value="Cyt_c_Oxidase_Va"/>
    <property type="match status" value="1"/>
</dbReference>
<dbReference type="Pfam" id="PF02284">
    <property type="entry name" value="COX5A"/>
    <property type="match status" value="1"/>
</dbReference>
<evidence type="ECO:0000256" key="12">
    <source>
        <dbReference type="ARBA" id="ARBA00031049"/>
    </source>
</evidence>
<dbReference type="PANTHER" id="PTHR14200">
    <property type="entry name" value="CYTOCHROME C OXIDASE POLYPEPTIDE"/>
    <property type="match status" value="1"/>
</dbReference>
<dbReference type="SUPFAM" id="SSF48479">
    <property type="entry name" value="Cytochrome c oxidase subunit E"/>
    <property type="match status" value="1"/>
</dbReference>
<evidence type="ECO:0000256" key="11">
    <source>
        <dbReference type="ARBA" id="ARBA00023136"/>
    </source>
</evidence>
<comment type="pathway">
    <text evidence="2 13">Energy metabolism; oxidative phosphorylation.</text>
</comment>
<comment type="similarity">
    <text evidence="3 13">Belongs to the cytochrome c oxidase subunit 5A family.</text>
</comment>
<keyword evidence="10 13" id="KW-0496">Mitochondrion</keyword>
<dbReference type="Gene3D" id="1.25.40.40">
    <property type="entry name" value="Cytochrome c oxidase, subunit Va/VI"/>
    <property type="match status" value="1"/>
</dbReference>
<keyword evidence="8 13" id="KW-0809">Transit peptide</keyword>
<evidence type="ECO:0000256" key="13">
    <source>
        <dbReference type="RuleBase" id="RU368103"/>
    </source>
</evidence>
<keyword evidence="5 13" id="KW-0349">Heme</keyword>
<evidence type="ECO:0000313" key="15">
    <source>
        <dbReference type="EMBL" id="KAJ8979808.1"/>
    </source>
</evidence>
<protein>
    <recommendedName>
        <fullName evidence="4 13">Cytochrome c oxidase subunit 5A, mitochondrial</fullName>
    </recommendedName>
    <alternativeName>
        <fullName evidence="12 13">Cytochrome c oxidase polypeptide Va</fullName>
    </alternativeName>
</protein>
<dbReference type="InterPro" id="IPR036545">
    <property type="entry name" value="Cyt_c_oxidase_su5A/6_sf"/>
</dbReference>
<evidence type="ECO:0000256" key="9">
    <source>
        <dbReference type="ARBA" id="ARBA00023004"/>
    </source>
</evidence>
<evidence type="ECO:0000256" key="2">
    <source>
        <dbReference type="ARBA" id="ARBA00004673"/>
    </source>
</evidence>
<name>A0ABQ9JQD5_9CUCU</name>
<comment type="subcellular location">
    <subcellularLocation>
        <location evidence="1 13">Mitochondrion inner membrane</location>
        <topology evidence="1 13">Peripheral membrane protein</topology>
        <orientation evidence="1 13">Matrix side</orientation>
    </subcellularLocation>
</comment>
<feature type="compositionally biased region" description="Polar residues" evidence="14">
    <location>
        <begin position="7"/>
        <end position="17"/>
    </location>
</feature>
<evidence type="ECO:0000256" key="7">
    <source>
        <dbReference type="ARBA" id="ARBA00022792"/>
    </source>
</evidence>
<comment type="function">
    <text evidence="13">Component of the cytochrome c oxidase, the last enzyme in the mitochondrial electron transport chain which drives oxidative phosphorylation. The respiratory chain contains 3 multisubunit complexes succinate dehydrogenase (complex II, CII), ubiquinol-cytochrome c oxidoreductase (cytochrome b-c1 complex, complex III, CIII) and cytochrome c oxidase (complex IV, CIV), that cooperate to transfer electrons derived from NADH and succinate to molecular oxygen, creating an electrochemical gradient over the inner membrane that drives transmembrane transport and the ATP synthase. Cytochrome c oxidase is the component of the respiratory chain that catalyzes the reduction of oxygen to water. Electrons originating from reduced cytochrome c in the intermembrane space (IMS) are transferred via the dinuclear copper A center (CU(A)) of subunit 2 and heme A of subunit 1 to the active site in subunit 1, a binuclear center (BNC) formed by heme A3 and copper B (CU(B)). The BNC reduces molecular oxygen to 2 water molecules using 4 electrons from cytochrome c in the IMS and 4 protons from the mitochondrial matrix.</text>
</comment>
<keyword evidence="9 13" id="KW-0408">Iron</keyword>
<evidence type="ECO:0000256" key="1">
    <source>
        <dbReference type="ARBA" id="ARBA00004443"/>
    </source>
</evidence>
<dbReference type="PANTHER" id="PTHR14200:SF11">
    <property type="entry name" value="CYTOCHROME C OXIDASE SUBUNIT 5A, MITOCHONDRIAL"/>
    <property type="match status" value="1"/>
</dbReference>
<comment type="subunit">
    <text evidence="13">Component of the cytochrome c oxidase (complex IV, CIV), a multisubunit enzyme composed of a catalytic core of 3 subunits and several supernumerary subunits. The complex exists as a monomer or a dimer and forms supercomplexes (SCs) in the inner mitochondrial membrane with ubiquinol-cytochrome c oxidoreductase (cytochrome b-c1 complex, complex III, CIII).</text>
</comment>
<keyword evidence="16" id="KW-1185">Reference proteome</keyword>
<evidence type="ECO:0000256" key="8">
    <source>
        <dbReference type="ARBA" id="ARBA00022946"/>
    </source>
</evidence>
<keyword evidence="6 13" id="KW-0479">Metal-binding</keyword>
<evidence type="ECO:0000256" key="10">
    <source>
        <dbReference type="ARBA" id="ARBA00023128"/>
    </source>
</evidence>
<gene>
    <name evidence="15" type="ORF">NQ317_001298</name>
</gene>
<evidence type="ECO:0000256" key="14">
    <source>
        <dbReference type="SAM" id="MobiDB-lite"/>
    </source>
</evidence>
<keyword evidence="11 13" id="KW-0472">Membrane</keyword>
<organism evidence="15 16">
    <name type="scientific">Molorchus minor</name>
    <dbReference type="NCBI Taxonomy" id="1323400"/>
    <lineage>
        <taxon>Eukaryota</taxon>
        <taxon>Metazoa</taxon>
        <taxon>Ecdysozoa</taxon>
        <taxon>Arthropoda</taxon>
        <taxon>Hexapoda</taxon>
        <taxon>Insecta</taxon>
        <taxon>Pterygota</taxon>
        <taxon>Neoptera</taxon>
        <taxon>Endopterygota</taxon>
        <taxon>Coleoptera</taxon>
        <taxon>Polyphaga</taxon>
        <taxon>Cucujiformia</taxon>
        <taxon>Chrysomeloidea</taxon>
        <taxon>Cerambycidae</taxon>
        <taxon>Lamiinae</taxon>
        <taxon>Monochamini</taxon>
        <taxon>Molorchus</taxon>
    </lineage>
</organism>
<accession>A0ABQ9JQD5</accession>
<feature type="region of interest" description="Disordered" evidence="14">
    <location>
        <begin position="1"/>
        <end position="34"/>
    </location>
</feature>
<dbReference type="InterPro" id="IPR003204">
    <property type="entry name" value="Cyt_c_oxidase_su5A/6"/>
</dbReference>
<evidence type="ECO:0000256" key="5">
    <source>
        <dbReference type="ARBA" id="ARBA00022617"/>
    </source>
</evidence>
<dbReference type="EMBL" id="JAPWTJ010000313">
    <property type="protein sequence ID" value="KAJ8979808.1"/>
    <property type="molecule type" value="Genomic_DNA"/>
</dbReference>
<proteinExistence type="inferred from homology"/>
<evidence type="ECO:0000256" key="4">
    <source>
        <dbReference type="ARBA" id="ARBA00021968"/>
    </source>
</evidence>
<sequence length="137" mass="15585">MFRSTALLRSQTRQQLQDLCPRTAPKPTNNSIQDRNILQPKDIDGWEIRQGVTDLIGHDLVPEPKIIIVILNACRRVNDFALAVRILETMKDKCGSKENEIYPYIIQEIRPTLTQLGINTPEELGFDKPPTGFTICI</sequence>
<evidence type="ECO:0000313" key="16">
    <source>
        <dbReference type="Proteomes" id="UP001162164"/>
    </source>
</evidence>
<dbReference type="Proteomes" id="UP001162164">
    <property type="component" value="Unassembled WGS sequence"/>
</dbReference>
<keyword evidence="7 13" id="KW-0999">Mitochondrion inner membrane</keyword>
<reference evidence="15" key="1">
    <citation type="journal article" date="2023" name="Insect Mol. Biol.">
        <title>Genome sequencing provides insights into the evolution of gene families encoding plant cell wall-degrading enzymes in longhorned beetles.</title>
        <authorList>
            <person name="Shin N.R."/>
            <person name="Okamura Y."/>
            <person name="Kirsch R."/>
            <person name="Pauchet Y."/>
        </authorList>
    </citation>
    <scope>NUCLEOTIDE SEQUENCE</scope>
    <source>
        <strain evidence="15">MMC_N1</strain>
    </source>
</reference>